<reference evidence="2" key="1">
    <citation type="submission" date="2022-03" db="EMBL/GenBank/DDBJ databases">
        <authorList>
            <person name="Martin H S."/>
        </authorList>
    </citation>
    <scope>NUCLEOTIDE SEQUENCE</scope>
</reference>
<organism evidence="2 3">
    <name type="scientific">Iphiclides podalirius</name>
    <name type="common">scarce swallowtail</name>
    <dbReference type="NCBI Taxonomy" id="110791"/>
    <lineage>
        <taxon>Eukaryota</taxon>
        <taxon>Metazoa</taxon>
        <taxon>Ecdysozoa</taxon>
        <taxon>Arthropoda</taxon>
        <taxon>Hexapoda</taxon>
        <taxon>Insecta</taxon>
        <taxon>Pterygota</taxon>
        <taxon>Neoptera</taxon>
        <taxon>Endopterygota</taxon>
        <taxon>Lepidoptera</taxon>
        <taxon>Glossata</taxon>
        <taxon>Ditrysia</taxon>
        <taxon>Papilionoidea</taxon>
        <taxon>Papilionidae</taxon>
        <taxon>Papilioninae</taxon>
        <taxon>Iphiclides</taxon>
    </lineage>
</organism>
<proteinExistence type="predicted"/>
<dbReference type="InterPro" id="IPR000477">
    <property type="entry name" value="RT_dom"/>
</dbReference>
<name>A0ABN8HXM2_9NEOP</name>
<dbReference type="InterPro" id="IPR043502">
    <property type="entry name" value="DNA/RNA_pol_sf"/>
</dbReference>
<protein>
    <recommendedName>
        <fullName evidence="1">Reverse transcriptase domain-containing protein</fullName>
    </recommendedName>
</protein>
<sequence>MSTFSFGAPISTAEDVEQAARKITCKIQEELRAATKAVPQVHRKDTLPRRLLDRLHEKRELRKLWARTRCPRVKTKLNRLKDELSAAIKAYRGEGWERRIEQASESQTSLHHLNRQLSRTSQPICPLVGSDGRKHAAAQDRADILAEHLEGQFVANTSAPGAIAFHQEVERHIQVFLSEPVPRLDGGLFITPAEVRRAASHLALRKAPGTDGITTLAIRQLPKRGLVTLCRLYNGVLRTAHFPSEWKTGKIIVLPKPGKDRRLPESYRPITLLPHVAKLFERLLLRRIVPCIELRRGQFGFRSGHSTTAQLARVLHYLAAQYNRGRICLGVLLDMEKAFDRVWHEGLLHKLLENTTTHRALVRLVASFLRDRKFVVHVEGADSAVRCIKAGVPQGSCLSPHLYAVYTDDIPTLEQNASDWDEDVLLALYADDSAFFTSSHNAAFAARKMQRQLDLLPEWLDRWRMSVNVDKTSAIFIRHIKHQPTLELRGQAITNQDTIRYLGCRIDRSLSMAPQVEHSVRQARAARAVLYPILASKLPVKTGRL</sequence>
<evidence type="ECO:0000259" key="1">
    <source>
        <dbReference type="PROSITE" id="PS50878"/>
    </source>
</evidence>
<dbReference type="Pfam" id="PF00078">
    <property type="entry name" value="RVT_1"/>
    <property type="match status" value="1"/>
</dbReference>
<accession>A0ABN8HXM2</accession>
<dbReference type="PANTHER" id="PTHR19446">
    <property type="entry name" value="REVERSE TRANSCRIPTASES"/>
    <property type="match status" value="1"/>
</dbReference>
<dbReference type="Proteomes" id="UP000837857">
    <property type="component" value="Chromosome 12"/>
</dbReference>
<dbReference type="CDD" id="cd01650">
    <property type="entry name" value="RT_nLTR_like"/>
    <property type="match status" value="1"/>
</dbReference>
<evidence type="ECO:0000313" key="2">
    <source>
        <dbReference type="EMBL" id="CAH2040682.1"/>
    </source>
</evidence>
<feature type="non-terminal residue" evidence="2">
    <location>
        <position position="545"/>
    </location>
</feature>
<gene>
    <name evidence="2" type="ORF">IPOD504_LOCUS2734</name>
</gene>
<dbReference type="PROSITE" id="PS50878">
    <property type="entry name" value="RT_POL"/>
    <property type="match status" value="1"/>
</dbReference>
<evidence type="ECO:0000313" key="3">
    <source>
        <dbReference type="Proteomes" id="UP000837857"/>
    </source>
</evidence>
<dbReference type="SUPFAM" id="SSF56672">
    <property type="entry name" value="DNA/RNA polymerases"/>
    <property type="match status" value="1"/>
</dbReference>
<feature type="domain" description="Reverse transcriptase" evidence="1">
    <location>
        <begin position="235"/>
        <end position="506"/>
    </location>
</feature>
<dbReference type="EMBL" id="OW152824">
    <property type="protein sequence ID" value="CAH2040682.1"/>
    <property type="molecule type" value="Genomic_DNA"/>
</dbReference>
<keyword evidence="3" id="KW-1185">Reference proteome</keyword>